<evidence type="ECO:0000313" key="1">
    <source>
        <dbReference type="EMBL" id="KAJ9110963.1"/>
    </source>
</evidence>
<organism evidence="1 2">
    <name type="scientific">Naganishia adeliensis</name>
    <dbReference type="NCBI Taxonomy" id="92952"/>
    <lineage>
        <taxon>Eukaryota</taxon>
        <taxon>Fungi</taxon>
        <taxon>Dikarya</taxon>
        <taxon>Basidiomycota</taxon>
        <taxon>Agaricomycotina</taxon>
        <taxon>Tremellomycetes</taxon>
        <taxon>Filobasidiales</taxon>
        <taxon>Filobasidiaceae</taxon>
        <taxon>Naganishia</taxon>
    </lineage>
</organism>
<comment type="caution">
    <text evidence="1">The sequence shown here is derived from an EMBL/GenBank/DDBJ whole genome shotgun (WGS) entry which is preliminary data.</text>
</comment>
<keyword evidence="2" id="KW-1185">Reference proteome</keyword>
<name>A0ACC2WGU2_9TREE</name>
<protein>
    <submittedName>
        <fullName evidence="1">Uncharacterized protein</fullName>
    </submittedName>
</protein>
<dbReference type="Proteomes" id="UP001230649">
    <property type="component" value="Unassembled WGS sequence"/>
</dbReference>
<evidence type="ECO:0000313" key="2">
    <source>
        <dbReference type="Proteomes" id="UP001230649"/>
    </source>
</evidence>
<sequence>MSPTALIIVDVQNDFLPPSGSLAVPEGRDTLPHIHKFLEDPEWTAQWDLVVATQDWHPRGHISFASAHKGGKPYTKIQVPKRSTDPGFTGDDADADEGGEVIDIFIWPDHCIPGTKGSEFEEGVRDRLKPWLGKNKLAIARKGNHMHREAFSAFQGAVVTNVRDPLVKTERRGVIQPTDEVKVIGPDLGTFLVEKGIKQCVVVGLATDYCVCQTTLSSLAYEVEGERPFKTFVYTPACRGVSAGDSEKALAEMQGKGAVLVDDEAGLKKALQG</sequence>
<proteinExistence type="predicted"/>
<accession>A0ACC2WGU2</accession>
<reference evidence="1" key="1">
    <citation type="submission" date="2023-04" db="EMBL/GenBank/DDBJ databases">
        <title>Draft Genome sequencing of Naganishia species isolated from polar environments using Oxford Nanopore Technology.</title>
        <authorList>
            <person name="Leo P."/>
            <person name="Venkateswaran K."/>
        </authorList>
    </citation>
    <scope>NUCLEOTIDE SEQUENCE</scope>
    <source>
        <strain evidence="1">MNA-CCFEE 5262</strain>
    </source>
</reference>
<gene>
    <name evidence="1" type="ORF">QFC20_002729</name>
</gene>
<dbReference type="EMBL" id="JASBWS010000021">
    <property type="protein sequence ID" value="KAJ9110963.1"/>
    <property type="molecule type" value="Genomic_DNA"/>
</dbReference>